<dbReference type="PRINTS" id="PR00411">
    <property type="entry name" value="PNDRDTASEI"/>
</dbReference>
<dbReference type="GO" id="GO:0004174">
    <property type="term" value="F:electron-transferring-flavoprotein dehydrogenase activity"/>
    <property type="evidence" value="ECO:0007669"/>
    <property type="project" value="TreeGrafter"/>
</dbReference>
<keyword evidence="4" id="KW-0560">Oxidoreductase</keyword>
<evidence type="ECO:0000256" key="3">
    <source>
        <dbReference type="ARBA" id="ARBA00022827"/>
    </source>
</evidence>
<comment type="similarity">
    <text evidence="1">Belongs to the FAD-dependent oxidoreductase family.</text>
</comment>
<gene>
    <name evidence="6" type="ORF">BO97DRAFT_476856</name>
</gene>
<evidence type="ECO:0000313" key="7">
    <source>
        <dbReference type="Proteomes" id="UP000248961"/>
    </source>
</evidence>
<dbReference type="InterPro" id="IPR036188">
    <property type="entry name" value="FAD/NAD-bd_sf"/>
</dbReference>
<dbReference type="RefSeq" id="XP_025553254.1">
    <property type="nucleotide sequence ID" value="XM_025700511.1"/>
</dbReference>
<dbReference type="VEuPathDB" id="FungiDB:BO97DRAFT_476856"/>
<accession>A0A395I214</accession>
<organism evidence="6 7">
    <name type="scientific">Aspergillus homomorphus (strain CBS 101889)</name>
    <dbReference type="NCBI Taxonomy" id="1450537"/>
    <lineage>
        <taxon>Eukaryota</taxon>
        <taxon>Fungi</taxon>
        <taxon>Dikarya</taxon>
        <taxon>Ascomycota</taxon>
        <taxon>Pezizomycotina</taxon>
        <taxon>Eurotiomycetes</taxon>
        <taxon>Eurotiomycetidae</taxon>
        <taxon>Eurotiales</taxon>
        <taxon>Aspergillaceae</taxon>
        <taxon>Aspergillus</taxon>
        <taxon>Aspergillus subgen. Circumdati</taxon>
    </lineage>
</organism>
<dbReference type="GeneID" id="37204800"/>
<keyword evidence="7" id="KW-1185">Reference proteome</keyword>
<dbReference type="OrthoDB" id="202203at2759"/>
<dbReference type="PANTHER" id="PTHR43735:SF3">
    <property type="entry name" value="FERROPTOSIS SUPPRESSOR PROTEIN 1"/>
    <property type="match status" value="1"/>
</dbReference>
<feature type="domain" description="FAD/NAD(P)-binding" evidence="5">
    <location>
        <begin position="5"/>
        <end position="334"/>
    </location>
</feature>
<protein>
    <submittedName>
        <fullName evidence="6">FAD/NAD(P)-binding domain-containing protein</fullName>
    </submittedName>
</protein>
<dbReference type="GO" id="GO:0005737">
    <property type="term" value="C:cytoplasm"/>
    <property type="evidence" value="ECO:0007669"/>
    <property type="project" value="TreeGrafter"/>
</dbReference>
<keyword evidence="2" id="KW-0285">Flavoprotein</keyword>
<sequence>MPNPTIIIIGASVAGLPIAHAVLKNNRHKTPKAKAKVILINPSRDFYWMIAAPRILSNPDAFTKAQYLVPIEPGFAIYPREEFEFVHGYAIALDTSAKSVSVSLSNSNTNATTEYTYTHLVIASGSTTPSSIAGSATPTPLYPFKPPPPPPSTNQPEAGVELGELIATAQERIATAKRITIGGAGPIGVETAGELAEIESKPAITLISGTERLLPSLSPGASAAAEAQLLARGVYIVKGVKVVGFTPSSSESESGKDGGGTVTLSDGTTLDTDVYIPTTGVLPNNGFLPAEILDKDGWVRVDDQLRVPGLEGVWAAGDITAHPARLAQSAVAQARVVAGNLVRVINGDEGGKRKVYAPPGTPLMVVPIGNGGGTGQLFFGWVPWAWVVWLAKGRDYFIGKAKSAVLG</sequence>
<proteinExistence type="inferred from homology"/>
<evidence type="ECO:0000256" key="1">
    <source>
        <dbReference type="ARBA" id="ARBA00006442"/>
    </source>
</evidence>
<dbReference type="Proteomes" id="UP000248961">
    <property type="component" value="Unassembled WGS sequence"/>
</dbReference>
<dbReference type="EMBL" id="KZ824276">
    <property type="protein sequence ID" value="RAL14100.1"/>
    <property type="molecule type" value="Genomic_DNA"/>
</dbReference>
<dbReference type="InterPro" id="IPR023753">
    <property type="entry name" value="FAD/NAD-binding_dom"/>
</dbReference>
<reference evidence="6 7" key="1">
    <citation type="submission" date="2018-02" db="EMBL/GenBank/DDBJ databases">
        <title>The genomes of Aspergillus section Nigri reveals drivers in fungal speciation.</title>
        <authorList>
            <consortium name="DOE Joint Genome Institute"/>
            <person name="Vesth T.C."/>
            <person name="Nybo J."/>
            <person name="Theobald S."/>
            <person name="Brandl J."/>
            <person name="Frisvad J.C."/>
            <person name="Nielsen K.F."/>
            <person name="Lyhne E.K."/>
            <person name="Kogle M.E."/>
            <person name="Kuo A."/>
            <person name="Riley R."/>
            <person name="Clum A."/>
            <person name="Nolan M."/>
            <person name="Lipzen A."/>
            <person name="Salamov A."/>
            <person name="Henrissat B."/>
            <person name="Wiebenga A."/>
            <person name="De vries R.P."/>
            <person name="Grigoriev I.V."/>
            <person name="Mortensen U.H."/>
            <person name="Andersen M.R."/>
            <person name="Baker S.E."/>
        </authorList>
    </citation>
    <scope>NUCLEOTIDE SEQUENCE [LARGE SCALE GENOMIC DNA]</scope>
    <source>
        <strain evidence="6 7">CBS 101889</strain>
    </source>
</reference>
<dbReference type="STRING" id="1450537.A0A395I214"/>
<dbReference type="GO" id="GO:0050660">
    <property type="term" value="F:flavin adenine dinucleotide binding"/>
    <property type="evidence" value="ECO:0007669"/>
    <property type="project" value="TreeGrafter"/>
</dbReference>
<dbReference type="PRINTS" id="PR00368">
    <property type="entry name" value="FADPNR"/>
</dbReference>
<dbReference type="Pfam" id="PF07992">
    <property type="entry name" value="Pyr_redox_2"/>
    <property type="match status" value="1"/>
</dbReference>
<dbReference type="PANTHER" id="PTHR43735">
    <property type="entry name" value="APOPTOSIS-INDUCING FACTOR 1"/>
    <property type="match status" value="1"/>
</dbReference>
<evidence type="ECO:0000259" key="5">
    <source>
        <dbReference type="Pfam" id="PF07992"/>
    </source>
</evidence>
<evidence type="ECO:0000256" key="4">
    <source>
        <dbReference type="ARBA" id="ARBA00023002"/>
    </source>
</evidence>
<evidence type="ECO:0000313" key="6">
    <source>
        <dbReference type="EMBL" id="RAL14100.1"/>
    </source>
</evidence>
<evidence type="ECO:0000256" key="2">
    <source>
        <dbReference type="ARBA" id="ARBA00022630"/>
    </source>
</evidence>
<dbReference type="AlphaFoldDB" id="A0A395I214"/>
<keyword evidence="3" id="KW-0274">FAD</keyword>
<dbReference type="Gene3D" id="3.50.50.100">
    <property type="match status" value="1"/>
</dbReference>
<name>A0A395I214_ASPHC</name>
<dbReference type="SUPFAM" id="SSF51905">
    <property type="entry name" value="FAD/NAD(P)-binding domain"/>
    <property type="match status" value="1"/>
</dbReference>